<dbReference type="InterPro" id="IPR036388">
    <property type="entry name" value="WH-like_DNA-bd_sf"/>
</dbReference>
<organism evidence="2 3">
    <name type="scientific">Dactylosporangium aurantiacum</name>
    <dbReference type="NCBI Taxonomy" id="35754"/>
    <lineage>
        <taxon>Bacteria</taxon>
        <taxon>Bacillati</taxon>
        <taxon>Actinomycetota</taxon>
        <taxon>Actinomycetes</taxon>
        <taxon>Micromonosporales</taxon>
        <taxon>Micromonosporaceae</taxon>
        <taxon>Dactylosporangium</taxon>
    </lineage>
</organism>
<dbReference type="Pfam" id="PF01047">
    <property type="entry name" value="MarR"/>
    <property type="match status" value="1"/>
</dbReference>
<protein>
    <submittedName>
        <fullName evidence="2">MarR family transcriptional regulator</fullName>
    </submittedName>
</protein>
<gene>
    <name evidence="2" type="ORF">Daura_12385</name>
</gene>
<dbReference type="GO" id="GO:0006950">
    <property type="term" value="P:response to stress"/>
    <property type="evidence" value="ECO:0007669"/>
    <property type="project" value="TreeGrafter"/>
</dbReference>
<dbReference type="GO" id="GO:0003700">
    <property type="term" value="F:DNA-binding transcription factor activity"/>
    <property type="evidence" value="ECO:0007669"/>
    <property type="project" value="InterPro"/>
</dbReference>
<feature type="domain" description="HTH marR-type" evidence="1">
    <location>
        <begin position="4"/>
        <end position="140"/>
    </location>
</feature>
<dbReference type="KEGG" id="daur:Daura_12385"/>
<dbReference type="EMBL" id="CP073767">
    <property type="protein sequence ID" value="UWZ56897.1"/>
    <property type="molecule type" value="Genomic_DNA"/>
</dbReference>
<reference evidence="2" key="1">
    <citation type="submission" date="2021-04" db="EMBL/GenBank/DDBJ databases">
        <title>Dactylosporangium aurantiacum NRRL B-8018 full assembly.</title>
        <authorList>
            <person name="Hartkoorn R.C."/>
            <person name="Beaudoing E."/>
            <person name="Hot D."/>
        </authorList>
    </citation>
    <scope>NUCLEOTIDE SEQUENCE</scope>
    <source>
        <strain evidence="2">NRRL B-8018</strain>
    </source>
</reference>
<dbReference type="InterPro" id="IPR036390">
    <property type="entry name" value="WH_DNA-bd_sf"/>
</dbReference>
<keyword evidence="3" id="KW-1185">Reference proteome</keyword>
<dbReference type="InterPro" id="IPR039422">
    <property type="entry name" value="MarR/SlyA-like"/>
</dbReference>
<dbReference type="PRINTS" id="PR00598">
    <property type="entry name" value="HTHMARR"/>
</dbReference>
<dbReference type="InterPro" id="IPR000835">
    <property type="entry name" value="HTH_MarR-typ"/>
</dbReference>
<sequence length="153" mass="16841">MSSRAELLGAIGAQMRLQSSLGLVLHQSVADRFGLNPTDLKCLDLAAREPDLTAGRIAELTAMSTSAVTALLDRLERRGFIERRRDPTDRRRVYVVSTGRHERELATIYAPLATATGAVLDSYSDDELRLLLGFLERLTAASRTFLAQEPEPS</sequence>
<dbReference type="PROSITE" id="PS50995">
    <property type="entry name" value="HTH_MARR_2"/>
    <property type="match status" value="1"/>
</dbReference>
<dbReference type="OrthoDB" id="3178168at2"/>
<name>A0A9Q9IIT5_9ACTN</name>
<evidence type="ECO:0000313" key="3">
    <source>
        <dbReference type="Proteomes" id="UP001058003"/>
    </source>
</evidence>
<accession>A0A9Q9IIT5</accession>
<dbReference type="PANTHER" id="PTHR33164">
    <property type="entry name" value="TRANSCRIPTIONAL REGULATOR, MARR FAMILY"/>
    <property type="match status" value="1"/>
</dbReference>
<evidence type="ECO:0000313" key="2">
    <source>
        <dbReference type="EMBL" id="UWZ56897.1"/>
    </source>
</evidence>
<dbReference type="SUPFAM" id="SSF46785">
    <property type="entry name" value="Winged helix' DNA-binding domain"/>
    <property type="match status" value="1"/>
</dbReference>
<dbReference type="RefSeq" id="WP_052388251.1">
    <property type="nucleotide sequence ID" value="NZ_CP073767.1"/>
</dbReference>
<dbReference type="Gene3D" id="1.10.10.10">
    <property type="entry name" value="Winged helix-like DNA-binding domain superfamily/Winged helix DNA-binding domain"/>
    <property type="match status" value="1"/>
</dbReference>
<evidence type="ECO:0000259" key="1">
    <source>
        <dbReference type="PROSITE" id="PS50995"/>
    </source>
</evidence>
<proteinExistence type="predicted"/>
<dbReference type="AlphaFoldDB" id="A0A9Q9IIT5"/>
<dbReference type="Proteomes" id="UP001058003">
    <property type="component" value="Chromosome"/>
</dbReference>
<dbReference type="SMART" id="SM00347">
    <property type="entry name" value="HTH_MARR"/>
    <property type="match status" value="1"/>
</dbReference>
<dbReference type="PANTHER" id="PTHR33164:SF106">
    <property type="entry name" value="TRANSCRIPTIONAL REGULATORY PROTEIN"/>
    <property type="match status" value="1"/>
</dbReference>